<feature type="transmembrane region" description="Helical" evidence="1">
    <location>
        <begin position="66"/>
        <end position="87"/>
    </location>
</feature>
<protein>
    <submittedName>
        <fullName evidence="3">DedA family protein</fullName>
    </submittedName>
</protein>
<reference evidence="3 4" key="1">
    <citation type="submission" date="2020-02" db="EMBL/GenBank/DDBJ databases">
        <title>Draft genome sequence of Limisphaera ngatamarikiensis NGM72.4T, a thermophilic Verrucomicrobia grouped in subdivision 3.</title>
        <authorList>
            <person name="Carere C.R."/>
            <person name="Steen J."/>
            <person name="Hugenholtz P."/>
            <person name="Stott M.B."/>
        </authorList>
    </citation>
    <scope>NUCLEOTIDE SEQUENCE [LARGE SCALE GENOMIC DNA]</scope>
    <source>
        <strain evidence="3 4">NGM72.4</strain>
    </source>
</reference>
<organism evidence="3 4">
    <name type="scientific">Limisphaera ngatamarikiensis</name>
    <dbReference type="NCBI Taxonomy" id="1324935"/>
    <lineage>
        <taxon>Bacteria</taxon>
        <taxon>Pseudomonadati</taxon>
        <taxon>Verrucomicrobiota</taxon>
        <taxon>Verrucomicrobiia</taxon>
        <taxon>Limisphaerales</taxon>
        <taxon>Limisphaeraceae</taxon>
        <taxon>Limisphaera</taxon>
    </lineage>
</organism>
<feature type="transmembrane region" description="Helical" evidence="1">
    <location>
        <begin position="187"/>
        <end position="206"/>
    </location>
</feature>
<keyword evidence="1" id="KW-0812">Transmembrane</keyword>
<feature type="transmembrane region" description="Helical" evidence="1">
    <location>
        <begin position="136"/>
        <end position="156"/>
    </location>
</feature>
<comment type="caution">
    <text evidence="3">The sequence shown here is derived from an EMBL/GenBank/DDBJ whole genome shotgun (WGS) entry which is preliminary data.</text>
</comment>
<evidence type="ECO:0000313" key="4">
    <source>
        <dbReference type="Proteomes" id="UP000477311"/>
    </source>
</evidence>
<feature type="domain" description="VTT" evidence="2">
    <location>
        <begin position="50"/>
        <end position="167"/>
    </location>
</feature>
<dbReference type="GO" id="GO:0005886">
    <property type="term" value="C:plasma membrane"/>
    <property type="evidence" value="ECO:0007669"/>
    <property type="project" value="TreeGrafter"/>
</dbReference>
<dbReference type="Proteomes" id="UP000477311">
    <property type="component" value="Unassembled WGS sequence"/>
</dbReference>
<dbReference type="AlphaFoldDB" id="A0A6M1RUW5"/>
<keyword evidence="1" id="KW-0472">Membrane</keyword>
<dbReference type="PANTHER" id="PTHR42709">
    <property type="entry name" value="ALKALINE PHOSPHATASE LIKE PROTEIN"/>
    <property type="match status" value="1"/>
</dbReference>
<evidence type="ECO:0000256" key="1">
    <source>
        <dbReference type="SAM" id="Phobius"/>
    </source>
</evidence>
<dbReference type="PANTHER" id="PTHR42709:SF11">
    <property type="entry name" value="DEDA FAMILY PROTEIN"/>
    <property type="match status" value="1"/>
</dbReference>
<proteinExistence type="predicted"/>
<dbReference type="InterPro" id="IPR032816">
    <property type="entry name" value="VTT_dom"/>
</dbReference>
<accession>A0A6M1RUW5</accession>
<dbReference type="EMBL" id="JAAKYA010000022">
    <property type="protein sequence ID" value="NGO38532.1"/>
    <property type="molecule type" value="Genomic_DNA"/>
</dbReference>
<evidence type="ECO:0000259" key="2">
    <source>
        <dbReference type="Pfam" id="PF09335"/>
    </source>
</evidence>
<dbReference type="InterPro" id="IPR051311">
    <property type="entry name" value="DedA_domain"/>
</dbReference>
<evidence type="ECO:0000313" key="3">
    <source>
        <dbReference type="EMBL" id="NGO38532.1"/>
    </source>
</evidence>
<keyword evidence="4" id="KW-1185">Reference proteome</keyword>
<gene>
    <name evidence="3" type="ORF">G4L39_03845</name>
</gene>
<dbReference type="Pfam" id="PF09335">
    <property type="entry name" value="VTT_dom"/>
    <property type="match status" value="1"/>
</dbReference>
<keyword evidence="1" id="KW-1133">Transmembrane helix</keyword>
<sequence>MRNETPSKWKAATGWIRRLYDWTVQWAERPGGAWALFGIAFMESSFFPVPPDVLLLALSVGAPRRALWFACLCSAGSVAGGVFGYLIGHYAWEAVRGFFIPYVFSQAAFDRVATLYNDNAFVAILSAAFTPIPYKVFTVAAGVCGVNLGTLVVASALGRSARFFMVGGAVYWLGPRVKVWIERYFDWLAWALLVLGVGGFVALKYLR</sequence>
<name>A0A6M1RUW5_9BACT</name>